<keyword evidence="1" id="KW-0812">Transmembrane</keyword>
<keyword evidence="1" id="KW-0472">Membrane</keyword>
<dbReference type="AlphaFoldDB" id="A0A078MJP2"/>
<dbReference type="EMBL" id="LK391969">
    <property type="protein sequence ID" value="CEF27884.1"/>
    <property type="molecule type" value="Genomic_DNA"/>
</dbReference>
<dbReference type="PATRIC" id="fig|1461581.3.peg.2803"/>
<reference evidence="2" key="1">
    <citation type="submission" date="2014-07" db="EMBL/GenBank/DDBJ databases">
        <authorList>
            <person name="Urmite Genomes Urmite Genomes"/>
        </authorList>
    </citation>
    <scope>NUCLEOTIDE SEQUENCE</scope>
    <source>
        <strain evidence="2">12M76_air</strain>
    </source>
</reference>
<keyword evidence="1" id="KW-1133">Transmembrane helix</keyword>
<feature type="transmembrane region" description="Helical" evidence="1">
    <location>
        <begin position="18"/>
        <end position="36"/>
    </location>
</feature>
<evidence type="ECO:0000256" key="1">
    <source>
        <dbReference type="SAM" id="Phobius"/>
    </source>
</evidence>
<protein>
    <submittedName>
        <fullName evidence="2">Uncharacterized protein</fullName>
    </submittedName>
</protein>
<proteinExistence type="predicted"/>
<organism evidence="2">
    <name type="scientific">Pseudomonas saudimassiliensis</name>
    <dbReference type="NCBI Taxonomy" id="1461581"/>
    <lineage>
        <taxon>Bacteria</taxon>
        <taxon>Pseudomonadati</taxon>
        <taxon>Pseudomonadota</taxon>
        <taxon>Gammaproteobacteria</taxon>
        <taxon>Pseudomonadales</taxon>
        <taxon>Pseudomonadaceae</taxon>
        <taxon>Pseudomonas</taxon>
    </lineage>
</organism>
<gene>
    <name evidence="2" type="ORF">BN1049_02847</name>
</gene>
<dbReference type="EMBL" id="LM997413">
    <property type="protein sequence ID" value="CEA06459.1"/>
    <property type="molecule type" value="Genomic_DNA"/>
</dbReference>
<evidence type="ECO:0000313" key="2">
    <source>
        <dbReference type="EMBL" id="CEA06459.1"/>
    </source>
</evidence>
<accession>A0A078MJP2</accession>
<name>A0A078MJP2_9PSED</name>
<sequence>MDHDDIHTGGDENSALDALAAVALILIAVAAAVFWISQH</sequence>